<accession>A0A6N6JNC1</accession>
<sequence>MRRSNWLDHVILTRRAFAGGLIGVTAFPRPSPAHHGFTGSYDSARPIYVAGDVIDASFRRPHPVIEMRVDAELRPPTDLREGAEFADILDVRAEDLGRIIDVEYPPIRLFFNLQGRIRVGGRIETIVYQNCRPPHQLRGQWLRLADGEAIVRRGRMQTEDAGCLS</sequence>
<protein>
    <submittedName>
        <fullName evidence="1">Uncharacterized protein</fullName>
    </submittedName>
</protein>
<comment type="caution">
    <text evidence="1">The sequence shown here is derived from an EMBL/GenBank/DDBJ whole genome shotgun (WGS) entry which is preliminary data.</text>
</comment>
<organism evidence="1 2">
    <name type="scientific">Litoreibacter roseus</name>
    <dbReference type="NCBI Taxonomy" id="2601869"/>
    <lineage>
        <taxon>Bacteria</taxon>
        <taxon>Pseudomonadati</taxon>
        <taxon>Pseudomonadota</taxon>
        <taxon>Alphaproteobacteria</taxon>
        <taxon>Rhodobacterales</taxon>
        <taxon>Roseobacteraceae</taxon>
        <taxon>Litoreibacter</taxon>
    </lineage>
</organism>
<dbReference type="Proteomes" id="UP000436822">
    <property type="component" value="Unassembled WGS sequence"/>
</dbReference>
<proteinExistence type="predicted"/>
<evidence type="ECO:0000313" key="2">
    <source>
        <dbReference type="Proteomes" id="UP000436822"/>
    </source>
</evidence>
<dbReference type="AlphaFoldDB" id="A0A6N6JNC1"/>
<gene>
    <name evidence="1" type="ORF">KIN_38860</name>
</gene>
<name>A0A6N6JNC1_9RHOB</name>
<keyword evidence="2" id="KW-1185">Reference proteome</keyword>
<dbReference type="OrthoDB" id="8420938at2"/>
<evidence type="ECO:0000313" key="1">
    <source>
        <dbReference type="EMBL" id="GFE66812.1"/>
    </source>
</evidence>
<dbReference type="RefSeq" id="WP_159810196.1">
    <property type="nucleotide sequence ID" value="NZ_BLJE01000006.1"/>
</dbReference>
<reference evidence="1 2" key="1">
    <citation type="submission" date="2019-12" db="EMBL/GenBank/DDBJ databases">
        <title>Litoreibacter badius sp. nov., a novel bacteriochlorophyll a-containing bacterium in the genus Litoreibacter.</title>
        <authorList>
            <person name="Kanamuro M."/>
            <person name="Takabe Y."/>
            <person name="Mori K."/>
            <person name="Takaichi S."/>
            <person name="Hanada S."/>
        </authorList>
    </citation>
    <scope>NUCLEOTIDE SEQUENCE [LARGE SCALE GENOMIC DNA]</scope>
    <source>
        <strain evidence="1 2">K6</strain>
    </source>
</reference>
<dbReference type="EMBL" id="BLJE01000006">
    <property type="protein sequence ID" value="GFE66812.1"/>
    <property type="molecule type" value="Genomic_DNA"/>
</dbReference>